<dbReference type="AlphaFoldDB" id="A0A080WRI4"/>
<dbReference type="RefSeq" id="XP_047605580.1">
    <property type="nucleotide sequence ID" value="XM_047750857.1"/>
</dbReference>
<dbReference type="EMBL" id="GG700649">
    <property type="protein sequence ID" value="KFL60778.1"/>
    <property type="molecule type" value="Genomic_DNA"/>
</dbReference>
<dbReference type="GeneID" id="71777171"/>
<dbReference type="VEuPathDB" id="FungiDB:TERG_11799"/>
<dbReference type="Proteomes" id="UP000008864">
    <property type="component" value="Unassembled WGS sequence"/>
</dbReference>
<keyword evidence="2" id="KW-1185">Reference proteome</keyword>
<evidence type="ECO:0000313" key="1">
    <source>
        <dbReference type="EMBL" id="KFL60778.1"/>
    </source>
</evidence>
<sequence>MGPNTDFWRLPASRYATCESRAAAKRLLMSQRCEQFWSSFQKTPLRMARLCKRDLGWAARVTSNPKRQICGLPCIDWISDRLDICEPQRCDRDIFLFCEFTSGLLNISYCVTRAVTNINKKRQSPQKQADSTMLSSFQPFCQPFYR</sequence>
<evidence type="ECO:0000313" key="2">
    <source>
        <dbReference type="Proteomes" id="UP000008864"/>
    </source>
</evidence>
<protein>
    <submittedName>
        <fullName evidence="1">Uncharacterized protein</fullName>
    </submittedName>
</protein>
<dbReference type="HOGENOM" id="CLU_1778784_0_0_1"/>
<gene>
    <name evidence="1" type="ORF">TERG_11799</name>
</gene>
<dbReference type="InParanoid" id="A0A080WRI4"/>
<reference evidence="2" key="1">
    <citation type="journal article" date="2012" name="MBio">
        <title>Comparative genome analysis of Trichophyton rubrum and related dermatophytes reveals candidate genes involved in infection.</title>
        <authorList>
            <person name="Martinez D.A."/>
            <person name="Oliver B.G."/>
            <person name="Graeser Y."/>
            <person name="Goldberg J.M."/>
            <person name="Li W."/>
            <person name="Martinez-Rossi N.M."/>
            <person name="Monod M."/>
            <person name="Shelest E."/>
            <person name="Barton R.C."/>
            <person name="Birch E."/>
            <person name="Brakhage A.A."/>
            <person name="Chen Z."/>
            <person name="Gurr S.J."/>
            <person name="Heiman D."/>
            <person name="Heitman J."/>
            <person name="Kosti I."/>
            <person name="Rossi A."/>
            <person name="Saif S."/>
            <person name="Samalova M."/>
            <person name="Saunders C.W."/>
            <person name="Shea T."/>
            <person name="Summerbell R.C."/>
            <person name="Xu J."/>
            <person name="Young S."/>
            <person name="Zeng Q."/>
            <person name="Birren B.W."/>
            <person name="Cuomo C.A."/>
            <person name="White T.C."/>
        </authorList>
    </citation>
    <scope>NUCLEOTIDE SEQUENCE [LARGE SCALE GENOMIC DNA]</scope>
    <source>
        <strain evidence="2">ATCC MYA-4607 / CBS 118892</strain>
    </source>
</reference>
<accession>A0A080WRI4</accession>
<name>A0A080WRI4_TRIRC</name>
<proteinExistence type="predicted"/>
<organism evidence="1 2">
    <name type="scientific">Trichophyton rubrum (strain ATCC MYA-4607 / CBS 118892)</name>
    <name type="common">Athlete's foot fungus</name>
    <dbReference type="NCBI Taxonomy" id="559305"/>
    <lineage>
        <taxon>Eukaryota</taxon>
        <taxon>Fungi</taxon>
        <taxon>Dikarya</taxon>
        <taxon>Ascomycota</taxon>
        <taxon>Pezizomycotina</taxon>
        <taxon>Eurotiomycetes</taxon>
        <taxon>Eurotiomycetidae</taxon>
        <taxon>Onygenales</taxon>
        <taxon>Arthrodermataceae</taxon>
        <taxon>Trichophyton</taxon>
    </lineage>
</organism>